<protein>
    <submittedName>
        <fullName evidence="1">Uncharacterized protein</fullName>
    </submittedName>
</protein>
<gene>
    <name evidence="1" type="ORF">pipiens_000442</name>
</gene>
<dbReference type="AlphaFoldDB" id="A0ABD1CX72"/>
<organism evidence="1 2">
    <name type="scientific">Culex pipiens pipiens</name>
    <name type="common">Northern house mosquito</name>
    <dbReference type="NCBI Taxonomy" id="38569"/>
    <lineage>
        <taxon>Eukaryota</taxon>
        <taxon>Metazoa</taxon>
        <taxon>Ecdysozoa</taxon>
        <taxon>Arthropoda</taxon>
        <taxon>Hexapoda</taxon>
        <taxon>Insecta</taxon>
        <taxon>Pterygota</taxon>
        <taxon>Neoptera</taxon>
        <taxon>Endopterygota</taxon>
        <taxon>Diptera</taxon>
        <taxon>Nematocera</taxon>
        <taxon>Culicoidea</taxon>
        <taxon>Culicidae</taxon>
        <taxon>Culicinae</taxon>
        <taxon>Culicini</taxon>
        <taxon>Culex</taxon>
        <taxon>Culex</taxon>
    </lineage>
</organism>
<reference evidence="1 2" key="1">
    <citation type="submission" date="2024-05" db="EMBL/GenBank/DDBJ databases">
        <title>Culex pipiens pipiens assembly and annotation.</title>
        <authorList>
            <person name="Alout H."/>
            <person name="Durand T."/>
        </authorList>
    </citation>
    <scope>NUCLEOTIDE SEQUENCE [LARGE SCALE GENOMIC DNA]</scope>
    <source>
        <strain evidence="1">HA-2024</strain>
        <tissue evidence="1">Whole body</tissue>
    </source>
</reference>
<evidence type="ECO:0000313" key="2">
    <source>
        <dbReference type="Proteomes" id="UP001562425"/>
    </source>
</evidence>
<feature type="non-terminal residue" evidence="1">
    <location>
        <position position="45"/>
    </location>
</feature>
<keyword evidence="2" id="KW-1185">Reference proteome</keyword>
<dbReference type="EMBL" id="JBEHCU010008826">
    <property type="protein sequence ID" value="KAL1381049.1"/>
    <property type="molecule type" value="Genomic_DNA"/>
</dbReference>
<sequence length="45" mass="5142">TTTAASTARLRRGPRLPPTVTVATRRITAGSLCHCRRHRRARRFR</sequence>
<name>A0ABD1CX72_CULPP</name>
<proteinExistence type="predicted"/>
<dbReference type="Proteomes" id="UP001562425">
    <property type="component" value="Unassembled WGS sequence"/>
</dbReference>
<feature type="non-terminal residue" evidence="1">
    <location>
        <position position="1"/>
    </location>
</feature>
<evidence type="ECO:0000313" key="1">
    <source>
        <dbReference type="EMBL" id="KAL1381049.1"/>
    </source>
</evidence>
<comment type="caution">
    <text evidence="1">The sequence shown here is derived from an EMBL/GenBank/DDBJ whole genome shotgun (WGS) entry which is preliminary data.</text>
</comment>
<accession>A0ABD1CX72</accession>